<dbReference type="InterPro" id="IPR047629">
    <property type="entry name" value="IS1182_transpos"/>
</dbReference>
<dbReference type="InterPro" id="IPR008490">
    <property type="entry name" value="Transposase_InsH_N"/>
</dbReference>
<dbReference type="AlphaFoldDB" id="A0A923KY06"/>
<name>A0A923KY06_9FIRM</name>
<dbReference type="Proteomes" id="UP000616595">
    <property type="component" value="Unassembled WGS sequence"/>
</dbReference>
<organism evidence="4 5">
    <name type="scientific">Acetobacterium paludosum</name>
    <dbReference type="NCBI Taxonomy" id="52693"/>
    <lineage>
        <taxon>Bacteria</taxon>
        <taxon>Bacillati</taxon>
        <taxon>Bacillota</taxon>
        <taxon>Clostridia</taxon>
        <taxon>Eubacteriales</taxon>
        <taxon>Eubacteriaceae</taxon>
        <taxon>Acetobacterium</taxon>
    </lineage>
</organism>
<evidence type="ECO:0000256" key="1">
    <source>
        <dbReference type="SAM" id="MobiDB-lite"/>
    </source>
</evidence>
<feature type="non-terminal residue" evidence="4">
    <location>
        <position position="487"/>
    </location>
</feature>
<reference evidence="4" key="2">
    <citation type="submission" date="2020-10" db="EMBL/GenBank/DDBJ databases">
        <title>Comparative genomics of the Acetobacterium genus.</title>
        <authorList>
            <person name="Marshall C."/>
            <person name="May H."/>
            <person name="Norman S."/>
        </authorList>
    </citation>
    <scope>NUCLEOTIDE SEQUENCE</scope>
    <source>
        <strain evidence="4">DER-2019</strain>
    </source>
</reference>
<dbReference type="NCBIfam" id="NF033551">
    <property type="entry name" value="transpos_IS1182"/>
    <property type="match status" value="1"/>
</dbReference>
<feature type="compositionally biased region" description="Basic and acidic residues" evidence="1">
    <location>
        <begin position="209"/>
        <end position="230"/>
    </location>
</feature>
<feature type="compositionally biased region" description="Basic and acidic residues" evidence="1">
    <location>
        <begin position="179"/>
        <end position="198"/>
    </location>
</feature>
<proteinExistence type="predicted"/>
<dbReference type="Pfam" id="PF13751">
    <property type="entry name" value="DDE_Tnp_1_6"/>
    <property type="match status" value="1"/>
</dbReference>
<dbReference type="OrthoDB" id="9789070at2"/>
<dbReference type="EMBL" id="WJBD01000054">
    <property type="protein sequence ID" value="MBC3890028.1"/>
    <property type="molecule type" value="Genomic_DNA"/>
</dbReference>
<accession>A0A923KY06</accession>
<dbReference type="PANTHER" id="PTHR33408:SF2">
    <property type="entry name" value="TRANSPOSASE DDE DOMAIN-CONTAINING PROTEIN"/>
    <property type="match status" value="1"/>
</dbReference>
<evidence type="ECO:0000259" key="2">
    <source>
        <dbReference type="Pfam" id="PF05598"/>
    </source>
</evidence>
<feature type="domain" description="Transposase DDE" evidence="3">
    <location>
        <begin position="346"/>
        <end position="465"/>
    </location>
</feature>
<gene>
    <name evidence="4" type="ORF">GH810_17170</name>
</gene>
<evidence type="ECO:0000313" key="5">
    <source>
        <dbReference type="Proteomes" id="UP000616595"/>
    </source>
</evidence>
<dbReference type="RefSeq" id="WP_148568656.1">
    <property type="nucleotide sequence ID" value="NZ_RXYA01000044.1"/>
</dbReference>
<feature type="region of interest" description="Disordered" evidence="1">
    <location>
        <begin position="179"/>
        <end position="240"/>
    </location>
</feature>
<dbReference type="Pfam" id="PF05598">
    <property type="entry name" value="DUF772"/>
    <property type="match status" value="1"/>
</dbReference>
<comment type="caution">
    <text evidence="4">The sequence shown here is derived from an EMBL/GenBank/DDBJ whole genome shotgun (WGS) entry which is preliminary data.</text>
</comment>
<evidence type="ECO:0000313" key="4">
    <source>
        <dbReference type="EMBL" id="MBC3890028.1"/>
    </source>
</evidence>
<reference evidence="4" key="1">
    <citation type="submission" date="2019-10" db="EMBL/GenBank/DDBJ databases">
        <authorList>
            <person name="Ross D.E."/>
            <person name="Gulliver D."/>
        </authorList>
    </citation>
    <scope>NUCLEOTIDE SEQUENCE</scope>
    <source>
        <strain evidence="4">DER-2019</strain>
    </source>
</reference>
<dbReference type="InterPro" id="IPR025668">
    <property type="entry name" value="Tnp_DDE_dom"/>
</dbReference>
<feature type="domain" description="Transposase InsH N-terminal" evidence="2">
    <location>
        <begin position="18"/>
        <end position="114"/>
    </location>
</feature>
<evidence type="ECO:0000259" key="3">
    <source>
        <dbReference type="Pfam" id="PF13751"/>
    </source>
</evidence>
<protein>
    <submittedName>
        <fullName evidence="4">IS1182 family transposase</fullName>
    </submittedName>
</protein>
<keyword evidence="5" id="KW-1185">Reference proteome</keyword>
<sequence>MLTKREQDIREQVQIVTMDALVPKDHILRLVDEAIDFDFIYDLVEDRYCMDNGRPSLDPVVLIKLPVIQYLCGIRSMRQTIRDVEVNIAYRWFLGLDFNEPVPHFTTFGKNYSRRFKDTDLFEQIFMKILEQCVKAGYVDQKTLFIDGTHVKARANRKKSKNVLVKKTVRHYEAALQEEIARDREAHGKRPLRDKNGPDDPDDSANLKASDEANQSDRKTEPAGEYKEQKTSTSDPESGWFHKGEHKSVFAYSVQCACDRNGWITNYTMGPGNEHDSSAFWELYRRLKEKAPQTIVADAGYKTPAIVRQLILDGITPNLPYTRPHTKDGFFYKKDYVFDEYYDCYICPHDQVLKYSTTNREGYREYKSDPEICQNCPDLKKCTQSKNHTKVVTRHVWADYLEQCEEIRHTIGRKEEYQLRKETIERVFGSAKEYHGMRYTQYVGKARVAMQIGLTLACLNMKKLANLLYRKRMRFGLPSRFILFFHF</sequence>
<dbReference type="PANTHER" id="PTHR33408">
    <property type="entry name" value="TRANSPOSASE"/>
    <property type="match status" value="1"/>
</dbReference>